<feature type="domain" description="Pellino FHA" evidence="4">
    <location>
        <begin position="23"/>
        <end position="270"/>
    </location>
</feature>
<reference evidence="6 7" key="1">
    <citation type="journal article" date="2021" name="G3 (Bethesda)">
        <title>Improved contiguity of the threespine stickleback genome using long-read sequencing.</title>
        <authorList>
            <person name="Nath S."/>
            <person name="Shaw D.E."/>
            <person name="White M.A."/>
        </authorList>
    </citation>
    <scope>NUCLEOTIDE SEQUENCE [LARGE SCALE GENOMIC DNA]</scope>
    <source>
        <strain evidence="6 7">Lake Benthic</strain>
    </source>
</reference>
<dbReference type="PANTHER" id="PTHR12098:SF5">
    <property type="entry name" value="E3 UBIQUITIN-PROTEIN LIGASE PELLINO HOMOLOG 2"/>
    <property type="match status" value="1"/>
</dbReference>
<dbReference type="GO" id="GO:0008592">
    <property type="term" value="P:regulation of Toll signaling pathway"/>
    <property type="evidence" value="ECO:0007669"/>
    <property type="project" value="InterPro"/>
</dbReference>
<feature type="domain" description="Pellino RING" evidence="5">
    <location>
        <begin position="275"/>
        <end position="318"/>
    </location>
</feature>
<dbReference type="GO" id="GO:0061630">
    <property type="term" value="F:ubiquitin protein ligase activity"/>
    <property type="evidence" value="ECO:0007669"/>
    <property type="project" value="InterPro"/>
</dbReference>
<keyword evidence="2" id="KW-0597">Phosphoprotein</keyword>
<evidence type="ECO:0000256" key="3">
    <source>
        <dbReference type="SAM" id="MobiDB-lite"/>
    </source>
</evidence>
<dbReference type="AlphaFoldDB" id="A0AAQ4RT74"/>
<dbReference type="Proteomes" id="UP000007635">
    <property type="component" value="Chromosome XV"/>
</dbReference>
<dbReference type="Pfam" id="PF20723">
    <property type="entry name" value="Pellino_RING"/>
    <property type="match status" value="2"/>
</dbReference>
<evidence type="ECO:0000256" key="2">
    <source>
        <dbReference type="ARBA" id="ARBA00022553"/>
    </source>
</evidence>
<dbReference type="Pfam" id="PF04710">
    <property type="entry name" value="Pellino_FHA"/>
    <property type="match status" value="1"/>
</dbReference>
<accession>A0AAQ4RT74</accession>
<evidence type="ECO:0000313" key="7">
    <source>
        <dbReference type="Proteomes" id="UP000007635"/>
    </source>
</evidence>
<feature type="region of interest" description="Disordered" evidence="3">
    <location>
        <begin position="1"/>
        <end position="38"/>
    </location>
</feature>
<evidence type="ECO:0000313" key="6">
    <source>
        <dbReference type="Ensembl" id="ENSGACP00000066098.1"/>
    </source>
</evidence>
<dbReference type="Ensembl" id="ENSGACT00000078913.1">
    <property type="protein sequence ID" value="ENSGACP00000066098.1"/>
    <property type="gene ID" value="ENSGACG00000025794.1"/>
</dbReference>
<evidence type="ECO:0000259" key="4">
    <source>
        <dbReference type="Pfam" id="PF04710"/>
    </source>
</evidence>
<proteinExistence type="inferred from homology"/>
<reference evidence="6" key="2">
    <citation type="submission" date="2025-08" db="UniProtKB">
        <authorList>
            <consortium name="Ensembl"/>
        </authorList>
    </citation>
    <scope>IDENTIFICATION</scope>
</reference>
<protein>
    <submittedName>
        <fullName evidence="6">Pellino E3 ubiquitin protein ligase family member 2</fullName>
    </submittedName>
</protein>
<comment type="similarity">
    <text evidence="1">Belongs to the pellino family.</text>
</comment>
<reference evidence="6" key="3">
    <citation type="submission" date="2025-09" db="UniProtKB">
        <authorList>
            <consortium name="Ensembl"/>
        </authorList>
    </citation>
    <scope>IDENTIFICATION</scope>
</reference>
<evidence type="ECO:0000256" key="1">
    <source>
        <dbReference type="ARBA" id="ARBA00005639"/>
    </source>
</evidence>
<organism evidence="6 7">
    <name type="scientific">Gasterosteus aculeatus aculeatus</name>
    <name type="common">three-spined stickleback</name>
    <dbReference type="NCBI Taxonomy" id="481459"/>
    <lineage>
        <taxon>Eukaryota</taxon>
        <taxon>Metazoa</taxon>
        <taxon>Chordata</taxon>
        <taxon>Craniata</taxon>
        <taxon>Vertebrata</taxon>
        <taxon>Euteleostomi</taxon>
        <taxon>Actinopterygii</taxon>
        <taxon>Neopterygii</taxon>
        <taxon>Teleostei</taxon>
        <taxon>Neoteleostei</taxon>
        <taxon>Acanthomorphata</taxon>
        <taxon>Eupercaria</taxon>
        <taxon>Perciformes</taxon>
        <taxon>Cottioidei</taxon>
        <taxon>Gasterosteales</taxon>
        <taxon>Gasterosteidae</taxon>
        <taxon>Gasterosteus</taxon>
    </lineage>
</organism>
<dbReference type="PANTHER" id="PTHR12098">
    <property type="entry name" value="E3 UBIQUITIN-PROTEIN LIGASE PELLINO-RELATED"/>
    <property type="match status" value="1"/>
</dbReference>
<dbReference type="InterPro" id="IPR048335">
    <property type="entry name" value="Pellino_RING"/>
</dbReference>
<dbReference type="PIRSF" id="PIRSF038886">
    <property type="entry name" value="Pellino"/>
    <property type="match status" value="1"/>
</dbReference>
<dbReference type="GO" id="GO:0000209">
    <property type="term" value="P:protein polyubiquitination"/>
    <property type="evidence" value="ECO:0007669"/>
    <property type="project" value="InterPro"/>
</dbReference>
<dbReference type="InterPro" id="IPR006800">
    <property type="entry name" value="Pellino_fam"/>
</dbReference>
<name>A0AAQ4RT74_GASAC</name>
<dbReference type="GeneTree" id="ENSGT00950000183050"/>
<keyword evidence="7" id="KW-1185">Reference proteome</keyword>
<evidence type="ECO:0000259" key="5">
    <source>
        <dbReference type="Pfam" id="PF20723"/>
    </source>
</evidence>
<feature type="domain" description="Pellino RING" evidence="5">
    <location>
        <begin position="344"/>
        <end position="382"/>
    </location>
</feature>
<sequence length="382" mass="42178">YHSPPPPDHVLPCPASREETRDGYNGSLPNGDRGRRKSRFALYRRTKANGVKPSTVHILNTPQASKAVNCKGQHSISYTLSRNHTVVVEYCHDKDTDMFQIGRSTESPIDFVVTDTVAGGQEGGEETPITQSTISRFACRVVCERDPPYTARIYAAGFDSSKNIFLGEKAAKWKNPDGHMDGLTTNGVLVMHPRGGFTEESKPGVWREISVCGDVYTLRETRSAQTPGKLVEHENNVLQDGSLVDLCGATLLWRTAEGLFHTPTQKHLEALRQEINAARPQCPVGLNTLAFPSMQRSRALSSLEDKQPWVYLACGHWRPQLCFDLIFYVVPEALTSSYVLCEKAEIPLPHGTHAFHAACPFCATQLGLTQGCSKLIFQGPVD</sequence>
<dbReference type="InterPro" id="IPR048334">
    <property type="entry name" value="Pellino_FHA"/>
</dbReference>